<evidence type="ECO:0000313" key="2">
    <source>
        <dbReference type="EMBL" id="KNC87841.1"/>
    </source>
</evidence>
<feature type="compositionally biased region" description="Acidic residues" evidence="1">
    <location>
        <begin position="959"/>
        <end position="983"/>
    </location>
</feature>
<dbReference type="AlphaFoldDB" id="A0A0L0GG80"/>
<dbReference type="GeneID" id="25900602"/>
<protein>
    <submittedName>
        <fullName evidence="2">Uncharacterized protein</fullName>
    </submittedName>
</protein>
<proteinExistence type="predicted"/>
<evidence type="ECO:0000256" key="1">
    <source>
        <dbReference type="SAM" id="MobiDB-lite"/>
    </source>
</evidence>
<keyword evidence="3" id="KW-1185">Reference proteome</keyword>
<organism evidence="2 3">
    <name type="scientific">Sphaeroforma arctica JP610</name>
    <dbReference type="NCBI Taxonomy" id="667725"/>
    <lineage>
        <taxon>Eukaryota</taxon>
        <taxon>Ichthyosporea</taxon>
        <taxon>Ichthyophonida</taxon>
        <taxon>Sphaeroforma</taxon>
    </lineage>
</organism>
<accession>A0A0L0GG80</accession>
<evidence type="ECO:0000313" key="3">
    <source>
        <dbReference type="Proteomes" id="UP000054560"/>
    </source>
</evidence>
<dbReference type="Proteomes" id="UP000054560">
    <property type="component" value="Unassembled WGS sequence"/>
</dbReference>
<name>A0A0L0GG80_9EUKA</name>
<dbReference type="EMBL" id="KQ241598">
    <property type="protein sequence ID" value="KNC87841.1"/>
    <property type="molecule type" value="Genomic_DNA"/>
</dbReference>
<gene>
    <name evidence="2" type="ORF">SARC_00098</name>
</gene>
<reference evidence="2 3" key="1">
    <citation type="submission" date="2011-02" db="EMBL/GenBank/DDBJ databases">
        <title>The Genome Sequence of Sphaeroforma arctica JP610.</title>
        <authorList>
            <consortium name="The Broad Institute Genome Sequencing Platform"/>
            <person name="Russ C."/>
            <person name="Cuomo C."/>
            <person name="Young S.K."/>
            <person name="Zeng Q."/>
            <person name="Gargeya S."/>
            <person name="Alvarado L."/>
            <person name="Berlin A."/>
            <person name="Chapman S.B."/>
            <person name="Chen Z."/>
            <person name="Freedman E."/>
            <person name="Gellesch M."/>
            <person name="Goldberg J."/>
            <person name="Griggs A."/>
            <person name="Gujja S."/>
            <person name="Heilman E."/>
            <person name="Heiman D."/>
            <person name="Howarth C."/>
            <person name="Mehta T."/>
            <person name="Neiman D."/>
            <person name="Pearson M."/>
            <person name="Roberts A."/>
            <person name="Saif S."/>
            <person name="Shea T."/>
            <person name="Shenoy N."/>
            <person name="Sisk P."/>
            <person name="Stolte C."/>
            <person name="Sykes S."/>
            <person name="White J."/>
            <person name="Yandava C."/>
            <person name="Burger G."/>
            <person name="Gray M.W."/>
            <person name="Holland P.W.H."/>
            <person name="King N."/>
            <person name="Lang F.B.F."/>
            <person name="Roger A.J."/>
            <person name="Ruiz-Trillo I."/>
            <person name="Haas B."/>
            <person name="Nusbaum C."/>
            <person name="Birren B."/>
        </authorList>
    </citation>
    <scope>NUCLEOTIDE SEQUENCE [LARGE SCALE GENOMIC DNA]</scope>
    <source>
        <strain evidence="2 3">JP610</strain>
    </source>
</reference>
<feature type="region of interest" description="Disordered" evidence="1">
    <location>
        <begin position="913"/>
        <end position="983"/>
    </location>
</feature>
<dbReference type="RefSeq" id="XP_014161743.1">
    <property type="nucleotide sequence ID" value="XM_014306268.1"/>
</dbReference>
<feature type="compositionally biased region" description="Basic residues" evidence="1">
    <location>
        <begin position="918"/>
        <end position="937"/>
    </location>
</feature>
<sequence>MSAQQESKWLGGNVQLFNILKVQMVAAPQQRVVQFENKGCVDAYVSTVTEVAAADPALGQIRHVGTVEYYHRPEDQRVVLAGGGHRFHITFCIAIVLRYLGLRVYSQYTAAVDAGAATDAAIEGAIDRLLSLVNELASCFVQRDDRAGNCTMNYVSNMRGQNRFLRALAFFRLPADMDAEDLDAVEMYPHIKPSSRTHNAAFASKYCQAFEEAFCDSRMLQFATSAMFGYRHFSMPVTSMLNCDAVVDILHFLRTDEPRWLDACVATSTLAAGCATAIKVESLKMNRPSIMDSNKFLSPLTPACRIHSAIVSRLGAVADSTAICLEINTYIDTMTSLVPFQATTTGLPMDASQVQVMYLHASLFKHVLAKTMALSISECTALEKAKSTPAACGAYMPRSDTACEFLALRYCSSAMAVSSLMAGEVHRGFANEYLWNTASLADLDATLGKLRGGNYPTLVAPVLSLLETFYYRVTGTRTRLCAAYREFAITETWDYLQTLLEHSSHFDDEIFGAAQSDEDTAVAAARKLAVSLYGAYENGLRSLGGKVCASLRQAGVGALVGAARLCDRDSVFFSFEAFRTHIRLLLGPELATAPLRVKTADISAMCGQLASEIEVLISLELVVSLSMPRRDGDNVNTLVGDAQDKNFSRPTREHLTYPTWVKSVPTTQKRAVIHLDRLMQLMPSANWTDEDGPEDEDDENTWGLDGLDDGDVEVGAAGYDFPLRTAATAMILAGRDRVLGLAGFDLAESLGDATYKLAAESLVAISVFRLNASNKVLYNVLQRVPEYAGSTESGELPRRTQVLKCDNATVTLPKGLATSPLPVGDFVIPYDLLVRSALIRTGRRRDEDSAAYCAVRALPIADRYDAFMQHAHEAVSVITWGVYLELKRLFVFSYGTKFAGEARPPLGELAMASTRPQHQGRAKAKAKAPAASRKRKATMPDVETVHQRSLKVKRRIVESSDEASEAEEDSDSDCEEIGETDSE</sequence>